<comment type="caution">
    <text evidence="13">The sequence shown here is derived from an EMBL/GenBank/DDBJ whole genome shotgun (WGS) entry which is preliminary data.</text>
</comment>
<dbReference type="InterPro" id="IPR051402">
    <property type="entry name" value="KPR-Related"/>
</dbReference>
<keyword evidence="10" id="KW-0566">Pantothenate biosynthesis</keyword>
<evidence type="ECO:0000256" key="1">
    <source>
        <dbReference type="ARBA" id="ARBA00002919"/>
    </source>
</evidence>
<dbReference type="GO" id="GO:0005737">
    <property type="term" value="C:cytoplasm"/>
    <property type="evidence" value="ECO:0007669"/>
    <property type="project" value="TreeGrafter"/>
</dbReference>
<evidence type="ECO:0000256" key="8">
    <source>
        <dbReference type="ARBA" id="ARBA00032024"/>
    </source>
</evidence>
<dbReference type="InterPro" id="IPR013328">
    <property type="entry name" value="6PGD_dom2"/>
</dbReference>
<dbReference type="InterPro" id="IPR008927">
    <property type="entry name" value="6-PGluconate_DH-like_C_sf"/>
</dbReference>
<evidence type="ECO:0000256" key="4">
    <source>
        <dbReference type="ARBA" id="ARBA00013014"/>
    </source>
</evidence>
<dbReference type="NCBIfam" id="TIGR00745">
    <property type="entry name" value="apbA_panE"/>
    <property type="match status" value="1"/>
</dbReference>
<dbReference type="InterPro" id="IPR003710">
    <property type="entry name" value="ApbA"/>
</dbReference>
<evidence type="ECO:0000259" key="12">
    <source>
        <dbReference type="Pfam" id="PF08546"/>
    </source>
</evidence>
<dbReference type="PANTHER" id="PTHR21708">
    <property type="entry name" value="PROBABLE 2-DEHYDROPANTOATE 2-REDUCTASE"/>
    <property type="match status" value="1"/>
</dbReference>
<dbReference type="EMBL" id="MAYW01000067">
    <property type="protein sequence ID" value="ODS32343.1"/>
    <property type="molecule type" value="Genomic_DNA"/>
</dbReference>
<dbReference type="PATRIC" id="fig|1872076.5.peg.3003"/>
<dbReference type="SUPFAM" id="SSF48179">
    <property type="entry name" value="6-phosphogluconate dehydrogenase C-terminal domain-like"/>
    <property type="match status" value="1"/>
</dbReference>
<evidence type="ECO:0000256" key="7">
    <source>
        <dbReference type="ARBA" id="ARBA00023002"/>
    </source>
</evidence>
<dbReference type="Gene3D" id="3.40.50.720">
    <property type="entry name" value="NAD(P)-binding Rossmann-like Domain"/>
    <property type="match status" value="1"/>
</dbReference>
<dbReference type="GO" id="GO:0015940">
    <property type="term" value="P:pantothenate biosynthetic process"/>
    <property type="evidence" value="ECO:0007669"/>
    <property type="project" value="UniProtKB-UniPathway"/>
</dbReference>
<organism evidence="13 14">
    <name type="scientific">Candidatus Scalindua rubra</name>
    <dbReference type="NCBI Taxonomy" id="1872076"/>
    <lineage>
        <taxon>Bacteria</taxon>
        <taxon>Pseudomonadati</taxon>
        <taxon>Planctomycetota</taxon>
        <taxon>Candidatus Brocadiia</taxon>
        <taxon>Candidatus Brocadiales</taxon>
        <taxon>Candidatus Scalinduaceae</taxon>
        <taxon>Candidatus Scalindua</taxon>
    </lineage>
</organism>
<name>A0A1E3X9Q8_9BACT</name>
<comment type="similarity">
    <text evidence="3 10">Belongs to the ketopantoate reductase family.</text>
</comment>
<evidence type="ECO:0000256" key="3">
    <source>
        <dbReference type="ARBA" id="ARBA00007870"/>
    </source>
</evidence>
<sequence length="302" mass="33527">MKILVIGAGAVGGYFGGILAKGGEDVTFVARGKYLDSLKTAGLKIRSYKGYLSLRVNAIENPEEIGEVDLILMCVKSYDTEEAALQCMKNIGERTIVLSLQNGIDNEERIARVVGKNKVLGGAVFICSEVNKSWEICHYTAGKIIIGELDGRISDRVRKIAEIFKKVNIPCSISNDIQKELWKKLVWNAAFNSVSAITRSNLQEIMECEETRELIRLTMMEVLNIAKGIGHNLDERVIEEYLVVPERSREIRTSTLQDLLKSKPLEIDAINGVVVTNGKKLGIPTPYNSSLYALLKLINKKP</sequence>
<feature type="domain" description="Ketopantoate reductase C-terminal" evidence="12">
    <location>
        <begin position="176"/>
        <end position="298"/>
    </location>
</feature>
<dbReference type="Pfam" id="PF08546">
    <property type="entry name" value="ApbA_C"/>
    <property type="match status" value="1"/>
</dbReference>
<dbReference type="Proteomes" id="UP000094056">
    <property type="component" value="Unassembled WGS sequence"/>
</dbReference>
<dbReference type="GO" id="GO:0008677">
    <property type="term" value="F:2-dehydropantoate 2-reductase activity"/>
    <property type="evidence" value="ECO:0007669"/>
    <property type="project" value="UniProtKB-EC"/>
</dbReference>
<reference evidence="13 14" key="1">
    <citation type="submission" date="2016-07" db="EMBL/GenBank/DDBJ databases">
        <title>Draft genome of Scalindua rubra, obtained from a brine-seawater interface in the Red Sea, sheds light on salt adaptation in anammox bacteria.</title>
        <authorList>
            <person name="Speth D.R."/>
            <person name="Lagkouvardos I."/>
            <person name="Wang Y."/>
            <person name="Qian P.-Y."/>
            <person name="Dutilh B.E."/>
            <person name="Jetten M.S."/>
        </authorList>
    </citation>
    <scope>NUCLEOTIDE SEQUENCE [LARGE SCALE GENOMIC DNA]</scope>
    <source>
        <strain evidence="13">BSI-1</strain>
    </source>
</reference>
<feature type="domain" description="Ketopantoate reductase N-terminal" evidence="11">
    <location>
        <begin position="3"/>
        <end position="150"/>
    </location>
</feature>
<evidence type="ECO:0000256" key="6">
    <source>
        <dbReference type="ARBA" id="ARBA00022857"/>
    </source>
</evidence>
<comment type="pathway">
    <text evidence="2 10">Cofactor biosynthesis; (R)-pantothenate biosynthesis; (R)-pantoate from 3-methyl-2-oxobutanoate: step 2/2.</text>
</comment>
<dbReference type="UniPathway" id="UPA00028">
    <property type="reaction ID" value="UER00004"/>
</dbReference>
<evidence type="ECO:0000259" key="11">
    <source>
        <dbReference type="Pfam" id="PF02558"/>
    </source>
</evidence>
<evidence type="ECO:0000313" key="13">
    <source>
        <dbReference type="EMBL" id="ODS32343.1"/>
    </source>
</evidence>
<evidence type="ECO:0000313" key="14">
    <source>
        <dbReference type="Proteomes" id="UP000094056"/>
    </source>
</evidence>
<dbReference type="Gene3D" id="1.10.1040.10">
    <property type="entry name" value="N-(1-d-carboxylethyl)-l-norvaline Dehydrogenase, domain 2"/>
    <property type="match status" value="1"/>
</dbReference>
<dbReference type="InterPro" id="IPR036291">
    <property type="entry name" value="NAD(P)-bd_dom_sf"/>
</dbReference>
<dbReference type="PANTHER" id="PTHR21708:SF26">
    <property type="entry name" value="2-DEHYDROPANTOATE 2-REDUCTASE"/>
    <property type="match status" value="1"/>
</dbReference>
<keyword evidence="7 10" id="KW-0560">Oxidoreductase</keyword>
<dbReference type="InterPro" id="IPR013752">
    <property type="entry name" value="KPA_reductase"/>
</dbReference>
<dbReference type="Pfam" id="PF02558">
    <property type="entry name" value="ApbA"/>
    <property type="match status" value="1"/>
</dbReference>
<comment type="catalytic activity">
    <reaction evidence="9 10">
        <text>(R)-pantoate + NADP(+) = 2-dehydropantoate + NADPH + H(+)</text>
        <dbReference type="Rhea" id="RHEA:16233"/>
        <dbReference type="ChEBI" id="CHEBI:11561"/>
        <dbReference type="ChEBI" id="CHEBI:15378"/>
        <dbReference type="ChEBI" id="CHEBI:15980"/>
        <dbReference type="ChEBI" id="CHEBI:57783"/>
        <dbReference type="ChEBI" id="CHEBI:58349"/>
        <dbReference type="EC" id="1.1.1.169"/>
    </reaction>
</comment>
<dbReference type="FunFam" id="1.10.1040.10:FF:000017">
    <property type="entry name" value="2-dehydropantoate 2-reductase"/>
    <property type="match status" value="1"/>
</dbReference>
<dbReference type="FunFam" id="3.40.50.720:FF:000307">
    <property type="entry name" value="2-dehydropantoate 2-reductase"/>
    <property type="match status" value="1"/>
</dbReference>
<comment type="function">
    <text evidence="1 10">Catalyzes the NADPH-dependent reduction of ketopantoate into pantoic acid.</text>
</comment>
<dbReference type="EC" id="1.1.1.169" evidence="4 10"/>
<gene>
    <name evidence="13" type="primary">panE</name>
    <name evidence="13" type="ORF">SCARUB_02539</name>
</gene>
<evidence type="ECO:0000256" key="10">
    <source>
        <dbReference type="RuleBase" id="RU362068"/>
    </source>
</evidence>
<evidence type="ECO:0000256" key="2">
    <source>
        <dbReference type="ARBA" id="ARBA00004994"/>
    </source>
</evidence>
<proteinExistence type="inferred from homology"/>
<protein>
    <recommendedName>
        <fullName evidence="5 10">2-dehydropantoate 2-reductase</fullName>
        <ecNumber evidence="4 10">1.1.1.169</ecNumber>
    </recommendedName>
    <alternativeName>
        <fullName evidence="8 10">Ketopantoate reductase</fullName>
    </alternativeName>
</protein>
<dbReference type="SUPFAM" id="SSF51735">
    <property type="entry name" value="NAD(P)-binding Rossmann-fold domains"/>
    <property type="match status" value="1"/>
</dbReference>
<evidence type="ECO:0000256" key="9">
    <source>
        <dbReference type="ARBA" id="ARBA00048793"/>
    </source>
</evidence>
<evidence type="ECO:0000256" key="5">
    <source>
        <dbReference type="ARBA" id="ARBA00019465"/>
    </source>
</evidence>
<dbReference type="InterPro" id="IPR013332">
    <property type="entry name" value="KPR_N"/>
</dbReference>
<dbReference type="AlphaFoldDB" id="A0A1E3X9Q8"/>
<keyword evidence="6 10" id="KW-0521">NADP</keyword>
<accession>A0A1E3X9Q8</accession>